<dbReference type="SMART" id="SM00256">
    <property type="entry name" value="FBOX"/>
    <property type="match status" value="1"/>
</dbReference>
<feature type="domain" description="F-box" evidence="2">
    <location>
        <begin position="53"/>
        <end position="102"/>
    </location>
</feature>
<sequence>MSDNETEVKLNSGVDKDFVQATHKQSGGRKRKALEDKDATRPVKKAKRKRGILRQLMEMPIDILFEIFGHLKPLDLVHMARTTKELRALLMSRSSISVWRTARSSIPGLPDCPNDLSEPRYATLAFGKSCSVGLISISNSVGMCIYISLSSSATEIYPLSMYLGLPGSDVAINVSISSAFDFLFQGIGVYD</sequence>
<dbReference type="EMBL" id="KN817549">
    <property type="protein sequence ID" value="KJA22478.1"/>
    <property type="molecule type" value="Genomic_DNA"/>
</dbReference>
<dbReference type="PROSITE" id="PS50181">
    <property type="entry name" value="FBOX"/>
    <property type="match status" value="1"/>
</dbReference>
<accession>A0A0D2MFU4</accession>
<evidence type="ECO:0000313" key="3">
    <source>
        <dbReference type="EMBL" id="KJA22478.1"/>
    </source>
</evidence>
<feature type="region of interest" description="Disordered" evidence="1">
    <location>
        <begin position="1"/>
        <end position="45"/>
    </location>
</feature>
<dbReference type="AlphaFoldDB" id="A0A0D2MFU4"/>
<dbReference type="Pfam" id="PF00646">
    <property type="entry name" value="F-box"/>
    <property type="match status" value="1"/>
</dbReference>
<proteinExistence type="predicted"/>
<organism evidence="3 4">
    <name type="scientific">Hypholoma sublateritium (strain FD-334 SS-4)</name>
    <dbReference type="NCBI Taxonomy" id="945553"/>
    <lineage>
        <taxon>Eukaryota</taxon>
        <taxon>Fungi</taxon>
        <taxon>Dikarya</taxon>
        <taxon>Basidiomycota</taxon>
        <taxon>Agaricomycotina</taxon>
        <taxon>Agaricomycetes</taxon>
        <taxon>Agaricomycetidae</taxon>
        <taxon>Agaricales</taxon>
        <taxon>Agaricineae</taxon>
        <taxon>Strophariaceae</taxon>
        <taxon>Hypholoma</taxon>
    </lineage>
</organism>
<keyword evidence="4" id="KW-1185">Reference proteome</keyword>
<dbReference type="SUPFAM" id="SSF81383">
    <property type="entry name" value="F-box domain"/>
    <property type="match status" value="1"/>
</dbReference>
<gene>
    <name evidence="3" type="ORF">HYPSUDRAFT_139140</name>
</gene>
<dbReference type="STRING" id="945553.A0A0D2MFU4"/>
<dbReference type="OrthoDB" id="2322499at2759"/>
<evidence type="ECO:0000256" key="1">
    <source>
        <dbReference type="SAM" id="MobiDB-lite"/>
    </source>
</evidence>
<name>A0A0D2MFU4_HYPSF</name>
<dbReference type="Proteomes" id="UP000054270">
    <property type="component" value="Unassembled WGS sequence"/>
</dbReference>
<dbReference type="InterPro" id="IPR001810">
    <property type="entry name" value="F-box_dom"/>
</dbReference>
<protein>
    <recommendedName>
        <fullName evidence="2">F-box domain-containing protein</fullName>
    </recommendedName>
</protein>
<evidence type="ECO:0000259" key="2">
    <source>
        <dbReference type="PROSITE" id="PS50181"/>
    </source>
</evidence>
<evidence type="ECO:0000313" key="4">
    <source>
        <dbReference type="Proteomes" id="UP000054270"/>
    </source>
</evidence>
<dbReference type="CDD" id="cd09917">
    <property type="entry name" value="F-box_SF"/>
    <property type="match status" value="1"/>
</dbReference>
<reference evidence="4" key="1">
    <citation type="submission" date="2014-04" db="EMBL/GenBank/DDBJ databases">
        <title>Evolutionary Origins and Diversification of the Mycorrhizal Mutualists.</title>
        <authorList>
            <consortium name="DOE Joint Genome Institute"/>
            <consortium name="Mycorrhizal Genomics Consortium"/>
            <person name="Kohler A."/>
            <person name="Kuo A."/>
            <person name="Nagy L.G."/>
            <person name="Floudas D."/>
            <person name="Copeland A."/>
            <person name="Barry K.W."/>
            <person name="Cichocki N."/>
            <person name="Veneault-Fourrey C."/>
            <person name="LaButti K."/>
            <person name="Lindquist E.A."/>
            <person name="Lipzen A."/>
            <person name="Lundell T."/>
            <person name="Morin E."/>
            <person name="Murat C."/>
            <person name="Riley R."/>
            <person name="Ohm R."/>
            <person name="Sun H."/>
            <person name="Tunlid A."/>
            <person name="Henrissat B."/>
            <person name="Grigoriev I.V."/>
            <person name="Hibbett D.S."/>
            <person name="Martin F."/>
        </authorList>
    </citation>
    <scope>NUCLEOTIDE SEQUENCE [LARGE SCALE GENOMIC DNA]</scope>
    <source>
        <strain evidence="4">FD-334 SS-4</strain>
    </source>
</reference>
<dbReference type="InterPro" id="IPR036047">
    <property type="entry name" value="F-box-like_dom_sf"/>
</dbReference>